<organism evidence="6">
    <name type="scientific">Hirondellea gigas</name>
    <dbReference type="NCBI Taxonomy" id="1518452"/>
    <lineage>
        <taxon>Eukaryota</taxon>
        <taxon>Metazoa</taxon>
        <taxon>Ecdysozoa</taxon>
        <taxon>Arthropoda</taxon>
        <taxon>Crustacea</taxon>
        <taxon>Multicrustacea</taxon>
        <taxon>Malacostraca</taxon>
        <taxon>Eumalacostraca</taxon>
        <taxon>Peracarida</taxon>
        <taxon>Amphipoda</taxon>
        <taxon>Amphilochidea</taxon>
        <taxon>Lysianassida</taxon>
        <taxon>Lysianassidira</taxon>
        <taxon>Lysianassoidea</taxon>
        <taxon>Lysianassidae</taxon>
        <taxon>Hirondellea</taxon>
    </lineage>
</organism>
<evidence type="ECO:0000256" key="4">
    <source>
        <dbReference type="ARBA" id="ARBA00023140"/>
    </source>
</evidence>
<dbReference type="Gene3D" id="3.40.50.12780">
    <property type="entry name" value="N-terminal domain of ligase-like"/>
    <property type="match status" value="1"/>
</dbReference>
<name>A0A6A7GED5_9CRUS</name>
<evidence type="ECO:0000313" key="6">
    <source>
        <dbReference type="EMBL" id="LAC28674.1"/>
    </source>
</evidence>
<accession>A0A6A7GED5</accession>
<dbReference type="Gene3D" id="3.30.300.30">
    <property type="match status" value="1"/>
</dbReference>
<keyword evidence="3 6" id="KW-0436">Ligase</keyword>
<dbReference type="FunFam" id="3.30.300.30:FF:000007">
    <property type="entry name" value="4-coumarate--CoA ligase 2"/>
    <property type="match status" value="1"/>
</dbReference>
<reference evidence="6" key="1">
    <citation type="submission" date="2017-11" db="EMBL/GenBank/DDBJ databases">
        <title>The sensing device of the deep-sea amphipod.</title>
        <authorList>
            <person name="Kobayashi H."/>
            <person name="Nagahama T."/>
            <person name="Arai W."/>
            <person name="Sasagawa Y."/>
            <person name="Umeda M."/>
            <person name="Hayashi T."/>
            <person name="Nikaido I."/>
            <person name="Watanabe H."/>
            <person name="Oguri K."/>
            <person name="Kitazato H."/>
            <person name="Fujioka K."/>
            <person name="Kido Y."/>
            <person name="Takami H."/>
        </authorList>
    </citation>
    <scope>NUCLEOTIDE SEQUENCE</scope>
    <source>
        <tissue evidence="6">Whole body</tissue>
    </source>
</reference>
<sequence length="147" mass="16352">MKGYLNRPDATADTIDDEGYLHTGDVGYVNKLGFLSVIDRVKELIKYNGLQVAPAELEALLLTNDQIDDAAVIGIPEEGVGELPKGFIVRKAGSKITGPEVQEFIAKRVSPHKKLRLIEFIDIIPKSASGKILRRELRDREKQRSKL</sequence>
<evidence type="ECO:0000256" key="2">
    <source>
        <dbReference type="ARBA" id="ARBA00006432"/>
    </source>
</evidence>
<dbReference type="PANTHER" id="PTHR24096">
    <property type="entry name" value="LONG-CHAIN-FATTY-ACID--COA LIGASE"/>
    <property type="match status" value="1"/>
</dbReference>
<feature type="domain" description="AMP-binding enzyme C-terminal" evidence="5">
    <location>
        <begin position="56"/>
        <end position="131"/>
    </location>
</feature>
<dbReference type="GO" id="GO:0005777">
    <property type="term" value="C:peroxisome"/>
    <property type="evidence" value="ECO:0007669"/>
    <property type="project" value="UniProtKB-SubCell"/>
</dbReference>
<dbReference type="AlphaFoldDB" id="A0A6A7GED5"/>
<comment type="subcellular location">
    <subcellularLocation>
        <location evidence="1">Peroxisome</location>
    </subcellularLocation>
</comment>
<dbReference type="PANTHER" id="PTHR24096:SF149">
    <property type="entry name" value="AMP-BINDING DOMAIN-CONTAINING PROTEIN-RELATED"/>
    <property type="match status" value="1"/>
</dbReference>
<dbReference type="SUPFAM" id="SSF56801">
    <property type="entry name" value="Acetyl-CoA synthetase-like"/>
    <property type="match status" value="1"/>
</dbReference>
<dbReference type="GO" id="GO:0016405">
    <property type="term" value="F:CoA-ligase activity"/>
    <property type="evidence" value="ECO:0007669"/>
    <property type="project" value="TreeGrafter"/>
</dbReference>
<comment type="similarity">
    <text evidence="2">Belongs to the ATP-dependent AMP-binding enzyme family.</text>
</comment>
<dbReference type="Pfam" id="PF13193">
    <property type="entry name" value="AMP-binding_C"/>
    <property type="match status" value="1"/>
</dbReference>
<dbReference type="InterPro" id="IPR045851">
    <property type="entry name" value="AMP-bd_C_sf"/>
</dbReference>
<dbReference type="EMBL" id="IACT01009566">
    <property type="protein sequence ID" value="LAC28674.1"/>
    <property type="molecule type" value="mRNA"/>
</dbReference>
<keyword evidence="4" id="KW-0576">Peroxisome</keyword>
<dbReference type="InterPro" id="IPR025110">
    <property type="entry name" value="AMP-bd_C"/>
</dbReference>
<proteinExistence type="evidence at transcript level"/>
<dbReference type="InterPro" id="IPR042099">
    <property type="entry name" value="ANL_N_sf"/>
</dbReference>
<evidence type="ECO:0000256" key="1">
    <source>
        <dbReference type="ARBA" id="ARBA00004275"/>
    </source>
</evidence>
<evidence type="ECO:0000256" key="3">
    <source>
        <dbReference type="ARBA" id="ARBA00022598"/>
    </source>
</evidence>
<evidence type="ECO:0000259" key="5">
    <source>
        <dbReference type="Pfam" id="PF13193"/>
    </source>
</evidence>
<protein>
    <submittedName>
        <fullName evidence="6">Acyl-CoA synthetase (AMP-forming)/AMP-acid ligase II</fullName>
    </submittedName>
</protein>